<keyword evidence="2 3" id="KW-0808">Transferase</keyword>
<evidence type="ECO:0000256" key="2">
    <source>
        <dbReference type="ARBA" id="ARBA00022679"/>
    </source>
</evidence>
<organism evidence="3 4">
    <name type="scientific">Pollutimonas subterranea</name>
    <dbReference type="NCBI Taxonomy" id="2045210"/>
    <lineage>
        <taxon>Bacteria</taxon>
        <taxon>Pseudomonadati</taxon>
        <taxon>Pseudomonadota</taxon>
        <taxon>Betaproteobacteria</taxon>
        <taxon>Burkholderiales</taxon>
        <taxon>Alcaligenaceae</taxon>
        <taxon>Pollutimonas</taxon>
    </lineage>
</organism>
<dbReference type="PANTHER" id="PTHR30160">
    <property type="entry name" value="TETRAACYLDISACCHARIDE 4'-KINASE-RELATED"/>
    <property type="match status" value="1"/>
</dbReference>
<dbReference type="InterPro" id="IPR051199">
    <property type="entry name" value="LPS_LOS_Heptosyltrfase"/>
</dbReference>
<proteinExistence type="predicted"/>
<reference evidence="3 4" key="1">
    <citation type="submission" date="2017-10" db="EMBL/GenBank/DDBJ databases">
        <title>Two draft genome sequences of Pusillimonas sp. strains isolated from a nitrate- and radionuclide-contaminated groundwater in Russia.</title>
        <authorList>
            <person name="Grouzdev D.S."/>
            <person name="Tourova T.P."/>
            <person name="Goeva M.A."/>
            <person name="Babich T.L."/>
            <person name="Sokolova D.S."/>
            <person name="Abdullin R."/>
            <person name="Poltaraus A.B."/>
            <person name="Toshchakov S.V."/>
            <person name="Nazina T.N."/>
        </authorList>
    </citation>
    <scope>NUCLEOTIDE SEQUENCE [LARGE SCALE GENOMIC DNA]</scope>
    <source>
        <strain evidence="3 4">JR1/69-3-13</strain>
    </source>
</reference>
<sequence length="353" mass="38526">MTEAGIWSPIPRSIAIFRALNLGDLLCTIPALRALRLSLPGTRITLIGLASAIPVVERFNSYVNELLLFPGDPAFPEQAARMDELPEFYRRVRDSDFDLILQMHGSGAQSNQIVQRMGARRWAGFVPEASQQEPGRLMTWPHHLPEVHRYLALLSYLGLPASDDALEFPLSDDDHREADAAATHAGVDLDRTIFIHPGARMPSRRWPLDRFADVMQRLAGEGWQLAVTGSPDETELAASLIHRARVPAANFSGKTSLGGLVGLLQRGRMVICNDTGISHLAAAVRLPSVVIASGSDVARWAPLDAGLHRVLHAPTPCRPCSYFQCPIGHPCALGVSVDQVMEEAQSQLGAIHE</sequence>
<dbReference type="InterPro" id="IPR002201">
    <property type="entry name" value="Glyco_trans_9"/>
</dbReference>
<dbReference type="Gene3D" id="3.40.50.2000">
    <property type="entry name" value="Glycogen Phosphorylase B"/>
    <property type="match status" value="2"/>
</dbReference>
<comment type="caution">
    <text evidence="3">The sequence shown here is derived from an EMBL/GenBank/DDBJ whole genome shotgun (WGS) entry which is preliminary data.</text>
</comment>
<dbReference type="Pfam" id="PF01075">
    <property type="entry name" value="Glyco_transf_9"/>
    <property type="match status" value="1"/>
</dbReference>
<dbReference type="GO" id="GO:0008713">
    <property type="term" value="F:ADP-heptose-lipopolysaccharide heptosyltransferase activity"/>
    <property type="evidence" value="ECO:0007669"/>
    <property type="project" value="TreeGrafter"/>
</dbReference>
<dbReference type="OrthoDB" id="9807356at2"/>
<dbReference type="Proteomes" id="UP000234190">
    <property type="component" value="Unassembled WGS sequence"/>
</dbReference>
<dbReference type="PANTHER" id="PTHR30160:SF1">
    <property type="entry name" value="LIPOPOLYSACCHARIDE 1,2-N-ACETYLGLUCOSAMINETRANSFERASE-RELATED"/>
    <property type="match status" value="1"/>
</dbReference>
<dbReference type="GO" id="GO:0005829">
    <property type="term" value="C:cytosol"/>
    <property type="evidence" value="ECO:0007669"/>
    <property type="project" value="TreeGrafter"/>
</dbReference>
<dbReference type="SUPFAM" id="SSF53756">
    <property type="entry name" value="UDP-Glycosyltransferase/glycogen phosphorylase"/>
    <property type="match status" value="1"/>
</dbReference>
<dbReference type="EMBL" id="PDNW01000032">
    <property type="protein sequence ID" value="PLC48011.1"/>
    <property type="molecule type" value="Genomic_DNA"/>
</dbReference>
<keyword evidence="4" id="KW-1185">Reference proteome</keyword>
<protein>
    <submittedName>
        <fullName evidence="3">LPS biosynthesis glycosyltransferase</fullName>
    </submittedName>
</protein>
<evidence type="ECO:0000256" key="1">
    <source>
        <dbReference type="ARBA" id="ARBA00022676"/>
    </source>
</evidence>
<dbReference type="CDD" id="cd03789">
    <property type="entry name" value="GT9_LPS_heptosyltransferase"/>
    <property type="match status" value="1"/>
</dbReference>
<dbReference type="GO" id="GO:0009244">
    <property type="term" value="P:lipopolysaccharide core region biosynthetic process"/>
    <property type="evidence" value="ECO:0007669"/>
    <property type="project" value="TreeGrafter"/>
</dbReference>
<name>A0A2N4TZ22_9BURK</name>
<dbReference type="AlphaFoldDB" id="A0A2N4TZ22"/>
<gene>
    <name evidence="3" type="ORF">CR159_20475</name>
</gene>
<keyword evidence="1" id="KW-0328">Glycosyltransferase</keyword>
<evidence type="ECO:0000313" key="3">
    <source>
        <dbReference type="EMBL" id="PLC48011.1"/>
    </source>
</evidence>
<accession>A0A2N4TZ22</accession>
<evidence type="ECO:0000313" key="4">
    <source>
        <dbReference type="Proteomes" id="UP000234190"/>
    </source>
</evidence>